<dbReference type="InterPro" id="IPR005594">
    <property type="entry name" value="YadA_C"/>
</dbReference>
<feature type="domain" description="Trimeric autotransporter adhesin YadA-like stalk" evidence="5">
    <location>
        <begin position="2364"/>
        <end position="2402"/>
    </location>
</feature>
<dbReference type="Proteomes" id="UP000732858">
    <property type="component" value="Unassembled WGS sequence"/>
</dbReference>
<feature type="domain" description="Trimeric autotransporter adhesin YadA-like stalk" evidence="5">
    <location>
        <begin position="1853"/>
        <end position="1880"/>
    </location>
</feature>
<evidence type="ECO:0000313" key="7">
    <source>
        <dbReference type="EMBL" id="MBV6547403.1"/>
    </source>
</evidence>
<dbReference type="InterPro" id="IPR006626">
    <property type="entry name" value="PbH1"/>
</dbReference>
<feature type="domain" description="Trimeric autotransporter adhesin YadA-like stalk" evidence="5">
    <location>
        <begin position="934"/>
        <end position="961"/>
    </location>
</feature>
<feature type="domain" description="Trimeric autotransporter adhesin YadA-like stalk" evidence="5">
    <location>
        <begin position="3046"/>
        <end position="3088"/>
    </location>
</feature>
<evidence type="ECO:0000259" key="4">
    <source>
        <dbReference type="Pfam" id="PF05658"/>
    </source>
</evidence>
<evidence type="ECO:0000256" key="1">
    <source>
        <dbReference type="ARBA" id="ARBA00004370"/>
    </source>
</evidence>
<feature type="region of interest" description="Disordered" evidence="2">
    <location>
        <begin position="2876"/>
        <end position="2895"/>
    </location>
</feature>
<dbReference type="EMBL" id="JABUMC010000023">
    <property type="protein sequence ID" value="MBV6547403.1"/>
    <property type="molecule type" value="Genomic_DNA"/>
</dbReference>
<feature type="domain" description="Trimeric autotransporter adhesin YadA-like head" evidence="4">
    <location>
        <begin position="154"/>
        <end position="174"/>
    </location>
</feature>
<feature type="domain" description="Trimeric autotransporter adhesin YadA-like stalk" evidence="5">
    <location>
        <begin position="796"/>
        <end position="831"/>
    </location>
</feature>
<dbReference type="GO" id="GO:0019867">
    <property type="term" value="C:outer membrane"/>
    <property type="evidence" value="ECO:0007669"/>
    <property type="project" value="InterPro"/>
</dbReference>
<comment type="caution">
    <text evidence="7">The sequence shown here is derived from an EMBL/GenBank/DDBJ whole genome shotgun (WGS) entry which is preliminary data.</text>
</comment>
<dbReference type="Pfam" id="PF13018">
    <property type="entry name" value="ESPR"/>
    <property type="match status" value="1"/>
</dbReference>
<feature type="domain" description="Trimeric autotransporter adhesin YadA-like head" evidence="4">
    <location>
        <begin position="193"/>
        <end position="216"/>
    </location>
</feature>
<dbReference type="InterPro" id="IPR024973">
    <property type="entry name" value="ESPR"/>
</dbReference>
<evidence type="ECO:0000313" key="8">
    <source>
        <dbReference type="Proteomes" id="UP000732858"/>
    </source>
</evidence>
<protein>
    <submittedName>
        <fullName evidence="7">YadA-like family protein</fullName>
    </submittedName>
</protein>
<proteinExistence type="predicted"/>
<feature type="domain" description="Trimeric autotransporter adhesin YadA-like stalk" evidence="5">
    <location>
        <begin position="2772"/>
        <end position="2799"/>
    </location>
</feature>
<reference evidence="7" key="1">
    <citation type="journal article" date="2021" name="Mol. Ecol.">
        <title>Polar bear-adapted Ursidibacter maritimus are remarkably conserved after generations in captivity.</title>
        <authorList>
            <person name="Espinosa-Gongora C."/>
            <person name="Hansen M.J."/>
            <person name="Bertelsen M.F."/>
            <person name="Bojesen A.M."/>
        </authorList>
    </citation>
    <scope>NUCLEOTIDE SEQUENCE</scope>
    <source>
        <strain evidence="7">Pb43105x</strain>
    </source>
</reference>
<feature type="domain" description="Trimeric autotransporter adhesin YadA-like stalk" evidence="5">
    <location>
        <begin position="2181"/>
        <end position="2219"/>
    </location>
</feature>
<name>A0A949TB98_9PAST</name>
<dbReference type="Pfam" id="PF05658">
    <property type="entry name" value="YadA_head"/>
    <property type="match status" value="3"/>
</dbReference>
<dbReference type="InterPro" id="IPR008635">
    <property type="entry name" value="Coiled_stalk_dom"/>
</dbReference>
<gene>
    <name evidence="7" type="ORF">HT672_08970</name>
</gene>
<organism evidence="7 8">
    <name type="scientific">Ursidibacter maritimus</name>
    <dbReference type="NCBI Taxonomy" id="1331689"/>
    <lineage>
        <taxon>Bacteria</taxon>
        <taxon>Pseudomonadati</taxon>
        <taxon>Pseudomonadota</taxon>
        <taxon>Gammaproteobacteria</taxon>
        <taxon>Pasteurellales</taxon>
        <taxon>Pasteurellaceae</taxon>
        <taxon>Ursidibacter</taxon>
    </lineage>
</organism>
<accession>A0A949TB98</accession>
<feature type="domain" description="Trimeric autotransporter adhesin YadA-like stalk" evidence="5">
    <location>
        <begin position="1715"/>
        <end position="1750"/>
    </location>
</feature>
<feature type="domain" description="ESPR" evidence="6">
    <location>
        <begin position="1"/>
        <end position="44"/>
    </location>
</feature>
<feature type="domain" description="Trimeric autotransporter adhesin YadA-like stalk" evidence="5">
    <location>
        <begin position="1090"/>
        <end position="1128"/>
    </location>
</feature>
<evidence type="ECO:0000256" key="2">
    <source>
        <dbReference type="SAM" id="MobiDB-lite"/>
    </source>
</evidence>
<sequence>MNKTFKVIWNQSLQMWIAVSELAKGKGKSTTTKSGILLSSAVISSFSTIEDASAAAISTATANGQPVHIETNHIADGHNPNRDRSQNILIGPTATIAAPFVQGDKETATLQVQTHNIVIGNDASAKGKSGIVIGYNASTIGIAGGGDKSLYSQIAIGTNSKAGGVESIAIGRDSFTNSEGGIALGSNSSTKTKNGIAIGVDAIAQPEESVAIGYKSASTNGTTQTSLTVNNVNYGTLTTAVTDKKHVFSVGSATENIRRQVQNVAAGLVSSDSTDAINGSQLYAAILGLQNKNDKALEIANKGWNVTIAQGAGEATAPAQATKVALGDTVTYKADTNIKLTQSGKEISIATAENVTFNKVVATTTNAGTLSATSATINGATSIKGDLNMNSKQITNLASGGTTDTNAANIGDVKNIANQTAKNLATIVTSTDQSATVTPSGTDQKTYDLAVNMTKVQDSVKSNVKFEYTGDENSEGENLLSAKTNFAGTSGEIVTTATNGKVSFKLADAVKANLTKAANSVSNTDFNAFKQKGVTFKAQDDKTYLAKPDSTVTVKSGASSTGFVGNNLHTTIDNSGNLLIGFKSAPTFDSISVPAGANNIIINSSGINVGNKAITNVGTPTNNGDATNKEYVDSLVKGAKDSATFTFGNGTAATPVATLNASNANQKHIDIAGTAGEVTTTVSGNKITVGIDTTLKNKIEASDNAVKTTGLTFNATDGSTGIKKLGETLNITGANSNIKTTANTDGVKIELNNTLNLTEAGSVNFGDGNAKLTKEGLTADGVSVTKDGINAGNKAITNVKAGENDTDAVNLAQLNATKAIAEKGWNATIAQAEGGEATAPATPLKVAPGETLTYIAGKNVKLAMDDKNITIATTENATFTNVNATDVNTTNITSTGKANLADLTATGNTTLGGEGKTFTVAGGTTVNMGDNVVKGVAAGVAETDAVNVKQLSDAVKASGWKLKVNTETDAEAEKVANDEAVTFEQGDNIVITRNGKTVTVATSKTPTFGTLKTTGKAEIGGELAVTGPATFADKVTANKGLDVNGATTLNGTVLVKDKLTAEKGLEVTGTTTLNNGATIKGGDLVMSNNKITGLADGVDTKDAVNVGQLDNKVNDAKTELKGDIDTAKTELNNKIDDTKSELNNKIDGAKTELQGDIDNVKNELTTKGMNYKGENGEVIHKALGEQLDIIGDSKNVSTTNEGGKIKITMSDTPKFTNLTTTEGATIGGKLDVTGPATFNDKVTANKGLDVNGATTLNGAVAVKDKLTAEKGLEVTGTTTLNNGATIKGGDLVMSNNKITGLADGVDTKDAVNVGQLDKEVNDAKTELKGDIDTAKTELNNKIDGAKTELQGNIDNVKNELTTKGMDYKGENGELIHKALGEQLDIIGDSKNVSTTNEGGKIKITMSDTPTFTNLTTTEGATIGGKLDVTGPATFAEKVTANNGLEVNGATTLNGTVAVKDKLTAEKGLEVTGATTLNNGATIKGGDLVMSGNGITGLKSGGDVETNAANIGDVKNIANTTAKALATIVTSEQGSVTVTNTTAENGQKTYNVEVNTTKLAEDVKLKYTGDNSSSGENKLSESVNFAGTAGEIVTTAQNGEVSFKLADEIKKQINNATTDIANKGLTFTGTEGTTGVKKLGDSVSVLGANENIKTKADANGVKIELNNTLNLTDAGSVNFGDGNAKLTKDGLNIPTGVGSNSVSVTKEGINAGNKAITNVKAGENDTDAVNLAQLNATKAIAEKGWNATIAQAEGGEATAPATPLKVAPGETLTYIAGKNVKLAMDDKNITIATTENATFTNVNATDVNTTNITSTGKANLADLTATGNTTLGGEGKTFTVAGGTTVNMGDNVVKGVAAGVAETDAVNVKQLSDAVKASGWKLKVNTETDAEAEKVANDEAVTFAQGDNIVITRNGKTVTVATSKTPTFDTLKTTGKAEIGGELAVTGPATFTDKVTANKGLEVTGATTLNNGATIKGGDLVMSNNKITGLADGVDTKDAVNVGQLDKEVNDAKTELKGDIDTAKTELNNKIDGAKTELQGNIDNVKNELTTKGMDYKGENGELIHKALGEQLDIIGDSKNVSTTNEGGKIKITMSDTPTFTNLTTTEGATIGGKLDVTGPAIFADKVTANKGLDVNGATTLNGTVAVKDKLTAEKGLEVTGTTTLNNGATIKGGDLVMSGNKITGLADGVDTKDAVNVGQLDNKVNDAKTELKGDIDTAKTELNTKIDDTKTELNNKIDGAKTELQGNIDNVKNELTTKGMDYKGENGEVIHKSLGEQLDIIGDSKNVSTTNEGGKIKIMMSDTPTFTNLTTTEGATIGGKLDVTGPATFNDKVTANNGLEVTGTTTFNNGATIKGGDLVMSDNKITGLADGVDTKDAVNVGQLDNKVNDAKTELKGDIDTAKTELNNKIDDTKTELNNKIDGAKTELQGNIDNVKNELTTKGMDYKGENGEVIHKALGEQLDITGANNNIKTTSSAAEGVKIELNNTLNLTDAGSVNFGDGNAKLTKEGLTAGDVSVTKDGINAGNKAITNVKAGENDTDAVNLAQLNATKAIAEKGWNVTIAKGEGEATAPTTPSKVAPGETLTYTAGKNVKLAMDGKNITIATTENATFTNVNATKVDATDVNTTNITSTGKAVIKDLNVSGDSTLGNVTIGGQDKVFNITSGTKVDMGGNTINNITSGEIKAGDNNAVTGDVVNTKIQELTDSGMKFAGNNGTVITTKLGDQLNIIGGNVTAGSYSSNNVRTQTDGTGNVTIEFADKPVFNGLDVSNQKITSVLDGDISPNSTDAVNGRQIFALTGGQGAPNVVANYTTTITNPDGSKTTLNHTNVVVDENGKPLLVTYNVQDQKEHVTNSVITAINNMNTQGIKFFHTNDGTAKAERPADQSENNEDSSASGAYATAVGYRATASGERAIAFGHNSTVTGTDSISVGTGNTVSGNNSGAFGDPSIIDADKSYSVGNDNRIAQGQSDVFVLGNSVTNTASNSVFLGTQSGYVAEGETTKGNSAHTSQTIGGETYQYAGGEANQVKGVVSVGNVAQDGTMETRRIQNVAPGLVSETSTDAINGSQLYSLHSVVDKGWNLTSGTVEGSNGVSNQSAPAKVGMGNTVRVNAGQNIVVNQNGRTLDIATTMAPSFNSLKINPNGKVDMGGNRIQNVGQAINAGDAVNYGQFKAELGKVDNRLRSGIAGAVASASLVQAFNPSESILAVGGGTYRGASALAVGYSKVSDNGKIIIKLTGSANNQGDYTGGASVGFKF</sequence>
<feature type="domain" description="Trimeric autotransporter adhesin YadA-like stalk" evidence="5">
    <location>
        <begin position="260"/>
        <end position="294"/>
    </location>
</feature>
<feature type="domain" description="Trimeric autotransporter adhesin YadA-like head" evidence="4">
    <location>
        <begin position="2894"/>
        <end position="2920"/>
    </location>
</feature>
<dbReference type="SMART" id="SM00710">
    <property type="entry name" value="PbH1"/>
    <property type="match status" value="12"/>
</dbReference>
<dbReference type="CDD" id="cd12820">
    <property type="entry name" value="LbR_YadA-like"/>
    <property type="match status" value="1"/>
</dbReference>
<dbReference type="Pfam" id="PF03895">
    <property type="entry name" value="YadA_anchor"/>
    <property type="match status" value="1"/>
</dbReference>
<feature type="domain" description="Trimeric autotransporter adhesin YadA-like stalk" evidence="5">
    <location>
        <begin position="1985"/>
        <end position="2023"/>
    </location>
</feature>
<dbReference type="RefSeq" id="WP_218192681.1">
    <property type="nucleotide sequence ID" value="NZ_JABULZ010000028.1"/>
</dbReference>
<feature type="domain" description="Trimeric autotransporter adhesin YadA-like C-terminal membrane anchor" evidence="3">
    <location>
        <begin position="3197"/>
        <end position="3255"/>
    </location>
</feature>
<evidence type="ECO:0000259" key="3">
    <source>
        <dbReference type="Pfam" id="PF03895"/>
    </source>
</evidence>
<dbReference type="Pfam" id="PF05662">
    <property type="entry name" value="YadA_stalk"/>
    <property type="match status" value="14"/>
</dbReference>
<evidence type="ECO:0000259" key="5">
    <source>
        <dbReference type="Pfam" id="PF05662"/>
    </source>
</evidence>
<feature type="domain" description="Trimeric autotransporter adhesin YadA-like stalk" evidence="5">
    <location>
        <begin position="3151"/>
        <end position="3186"/>
    </location>
</feature>
<feature type="domain" description="Trimeric autotransporter adhesin YadA-like stalk" evidence="5">
    <location>
        <begin position="1297"/>
        <end position="1335"/>
    </location>
</feature>
<comment type="subcellular location">
    <subcellularLocation>
        <location evidence="1">Membrane</location>
    </subcellularLocation>
</comment>
<evidence type="ECO:0000259" key="6">
    <source>
        <dbReference type="Pfam" id="PF13018"/>
    </source>
</evidence>
<feature type="domain" description="Trimeric autotransporter adhesin YadA-like stalk" evidence="5">
    <location>
        <begin position="2529"/>
        <end position="2563"/>
    </location>
</feature>
<dbReference type="InterPro" id="IPR008640">
    <property type="entry name" value="Adhesin_Head_dom"/>
</dbReference>